<dbReference type="Proteomes" id="UP001152797">
    <property type="component" value="Unassembled WGS sequence"/>
</dbReference>
<sequence>MDRGNAGNVVKKIKLKLFRQKPSQNAQRSLPSALPCEKLLLPFLWDRELLRYTATCRACHASAHHNGRLELSRVARLPRNVGTYGAQRFAERLDLASICSIDIDEVGGNVSTDKQLESLGSFMAGMGRQANIARNMCATALPLLPKLRTVNLPLVAQWPDSLMETLVATLLWEAPRIQQLNLPKGCRVRPQQLKQALQEHPRRRLNTTAAVSEVQFQPNLLRSCLAPAGEGSLGGPGIAMPEPTADEVAAAAAEMASSFDQQASEMRDYWDQNVGRELKEKLWALAERRPAEATKLMGQAFAGKKSLGEMASAPQTSDPNLKSAPPREFLNNTIVKDLAPALVQVYNKGSRRVVSDLGDILMKGK</sequence>
<name>A0A9P1FNI3_9DINO</name>
<protein>
    <submittedName>
        <fullName evidence="1">Uncharacterized protein</fullName>
    </submittedName>
</protein>
<dbReference type="AlphaFoldDB" id="A0A9P1FNI3"/>
<dbReference type="EMBL" id="CAMXCT020000838">
    <property type="protein sequence ID" value="CAL1137214.1"/>
    <property type="molecule type" value="Genomic_DNA"/>
</dbReference>
<gene>
    <name evidence="1" type="ORF">C1SCF055_LOCUS11417</name>
</gene>
<keyword evidence="3" id="KW-1185">Reference proteome</keyword>
<dbReference type="OrthoDB" id="433897at2759"/>
<organism evidence="1">
    <name type="scientific">Cladocopium goreaui</name>
    <dbReference type="NCBI Taxonomy" id="2562237"/>
    <lineage>
        <taxon>Eukaryota</taxon>
        <taxon>Sar</taxon>
        <taxon>Alveolata</taxon>
        <taxon>Dinophyceae</taxon>
        <taxon>Suessiales</taxon>
        <taxon>Symbiodiniaceae</taxon>
        <taxon>Cladocopium</taxon>
    </lineage>
</organism>
<evidence type="ECO:0000313" key="3">
    <source>
        <dbReference type="Proteomes" id="UP001152797"/>
    </source>
</evidence>
<comment type="caution">
    <text evidence="1">The sequence shown here is derived from an EMBL/GenBank/DDBJ whole genome shotgun (WGS) entry which is preliminary data.</text>
</comment>
<proteinExistence type="predicted"/>
<accession>A0A9P1FNI3</accession>
<reference evidence="1" key="1">
    <citation type="submission" date="2022-10" db="EMBL/GenBank/DDBJ databases">
        <authorList>
            <person name="Chen Y."/>
            <person name="Dougan E. K."/>
            <person name="Chan C."/>
            <person name="Rhodes N."/>
            <person name="Thang M."/>
        </authorList>
    </citation>
    <scope>NUCLEOTIDE SEQUENCE</scope>
</reference>
<dbReference type="EMBL" id="CAMXCT030000838">
    <property type="protein sequence ID" value="CAL4771151.1"/>
    <property type="molecule type" value="Genomic_DNA"/>
</dbReference>
<dbReference type="EMBL" id="CAMXCT010000838">
    <property type="protein sequence ID" value="CAI3983839.1"/>
    <property type="molecule type" value="Genomic_DNA"/>
</dbReference>
<reference evidence="2" key="2">
    <citation type="submission" date="2024-04" db="EMBL/GenBank/DDBJ databases">
        <authorList>
            <person name="Chen Y."/>
            <person name="Shah S."/>
            <person name="Dougan E. K."/>
            <person name="Thang M."/>
            <person name="Chan C."/>
        </authorList>
    </citation>
    <scope>NUCLEOTIDE SEQUENCE [LARGE SCALE GENOMIC DNA]</scope>
</reference>
<evidence type="ECO:0000313" key="2">
    <source>
        <dbReference type="EMBL" id="CAL1137214.1"/>
    </source>
</evidence>
<evidence type="ECO:0000313" key="1">
    <source>
        <dbReference type="EMBL" id="CAI3983839.1"/>
    </source>
</evidence>